<organism evidence="1 2">
    <name type="scientific">Caenorhabditis nigoni</name>
    <dbReference type="NCBI Taxonomy" id="1611254"/>
    <lineage>
        <taxon>Eukaryota</taxon>
        <taxon>Metazoa</taxon>
        <taxon>Ecdysozoa</taxon>
        <taxon>Nematoda</taxon>
        <taxon>Chromadorea</taxon>
        <taxon>Rhabditida</taxon>
        <taxon>Rhabditina</taxon>
        <taxon>Rhabditomorpha</taxon>
        <taxon>Rhabditoidea</taxon>
        <taxon>Rhabditidae</taxon>
        <taxon>Peloderinae</taxon>
        <taxon>Caenorhabditis</taxon>
    </lineage>
</organism>
<gene>
    <name evidence="1" type="primary">Cnig_chr_X.g22643</name>
    <name evidence="1" type="ORF">B9Z55_022643</name>
</gene>
<name>A0A2G5SLA3_9PELO</name>
<evidence type="ECO:0000313" key="1">
    <source>
        <dbReference type="EMBL" id="PIC15808.1"/>
    </source>
</evidence>
<proteinExistence type="predicted"/>
<evidence type="ECO:0000313" key="2">
    <source>
        <dbReference type="Proteomes" id="UP000230233"/>
    </source>
</evidence>
<sequence length="426" mass="48185">MAANIPPIIIDDISTRTPRDPSEHFLGHWRRRMFVGVSEGRPGNVYLISSFDETCSILVFSEYTRTFIEKVTVDVTGVPYKVICQGPETFRLITKETRLQRTKLRCYNVEIIREQTFQILSIKGSNKIHVVSGNNLIKVITWIEQETSSKDLIDDELGKYFPISVHGNMLMMLKSGQNGGLDATTCFSFNIESIGQMAEMNTKPCIGDGGDFPTLQPVSDFYDNSQRGALFVLDENHNGQKVIWTMATSVSTWRKSGVSLDVAYTRFVSVRSGYLFITGKNHATNHFCMHRVGNFQREIDWAFRSSVAAARQARVQNIPPILAAPAQHPLRPKKSWKLMIRGAIEGDPSKKVGLREINGYIIKNFTLPPHLRVTPARWHCVIRSGTSRLGDAVQLEMLINTETFFPDDNERQNVRERLTSGYSTPH</sequence>
<dbReference type="Proteomes" id="UP000230233">
    <property type="component" value="Chromosome X"/>
</dbReference>
<dbReference type="AlphaFoldDB" id="A0A2G5SLA3"/>
<dbReference type="EMBL" id="PDUG01000006">
    <property type="protein sequence ID" value="PIC15808.1"/>
    <property type="molecule type" value="Genomic_DNA"/>
</dbReference>
<keyword evidence="2" id="KW-1185">Reference proteome</keyword>
<accession>A0A2G5SLA3</accession>
<comment type="caution">
    <text evidence="1">The sequence shown here is derived from an EMBL/GenBank/DDBJ whole genome shotgun (WGS) entry which is preliminary data.</text>
</comment>
<protein>
    <submittedName>
        <fullName evidence="1">Uncharacterized protein</fullName>
    </submittedName>
</protein>
<reference evidence="2" key="1">
    <citation type="submission" date="2017-10" db="EMBL/GenBank/DDBJ databases">
        <title>Rapid genome shrinkage in a self-fertile nematode reveals novel sperm competition proteins.</title>
        <authorList>
            <person name="Yin D."/>
            <person name="Schwarz E.M."/>
            <person name="Thomas C.G."/>
            <person name="Felde R.L."/>
            <person name="Korf I.F."/>
            <person name="Cutter A.D."/>
            <person name="Schartner C.M."/>
            <person name="Ralston E.J."/>
            <person name="Meyer B.J."/>
            <person name="Haag E.S."/>
        </authorList>
    </citation>
    <scope>NUCLEOTIDE SEQUENCE [LARGE SCALE GENOMIC DNA]</scope>
    <source>
        <strain evidence="2">JU1422</strain>
    </source>
</reference>